<dbReference type="AlphaFoldDB" id="A0A915LCE2"/>
<organism evidence="1 2">
    <name type="scientific">Romanomermis culicivorax</name>
    <name type="common">Nematode worm</name>
    <dbReference type="NCBI Taxonomy" id="13658"/>
    <lineage>
        <taxon>Eukaryota</taxon>
        <taxon>Metazoa</taxon>
        <taxon>Ecdysozoa</taxon>
        <taxon>Nematoda</taxon>
        <taxon>Enoplea</taxon>
        <taxon>Dorylaimia</taxon>
        <taxon>Mermithida</taxon>
        <taxon>Mermithoidea</taxon>
        <taxon>Mermithidae</taxon>
        <taxon>Romanomermis</taxon>
    </lineage>
</organism>
<keyword evidence="1" id="KW-1185">Reference proteome</keyword>
<accession>A0A915LCE2</accession>
<proteinExistence type="predicted"/>
<protein>
    <submittedName>
        <fullName evidence="2">PiggyBac transposable element-derived protein domain-containing protein</fullName>
    </submittedName>
</protein>
<dbReference type="WBParaSite" id="nRc.2.0.1.t47471-RA">
    <property type="protein sequence ID" value="nRc.2.0.1.t47471-RA"/>
    <property type="gene ID" value="nRc.2.0.1.g47471"/>
</dbReference>
<name>A0A915LCE2_ROMCU</name>
<evidence type="ECO:0000313" key="1">
    <source>
        <dbReference type="Proteomes" id="UP000887565"/>
    </source>
</evidence>
<evidence type="ECO:0000313" key="2">
    <source>
        <dbReference type="WBParaSite" id="nRc.2.0.1.t47471-RA"/>
    </source>
</evidence>
<reference evidence="2" key="1">
    <citation type="submission" date="2022-11" db="UniProtKB">
        <authorList>
            <consortium name="WormBaseParasite"/>
        </authorList>
    </citation>
    <scope>IDENTIFICATION</scope>
</reference>
<dbReference type="Proteomes" id="UP000887565">
    <property type="component" value="Unplaced"/>
</dbReference>
<sequence>GKIFHPRTEFFWCETVKFTLVKYEKSKNKFIYLLSSKHDSPNILSSGLAAKPEIFSIHNGMIKCGVVDKLIERWTSSTLTTRWPLRIFYWLLDVVYLNAYILYCESNTSKNKYNMEHSGRMQFLTDSSLAFLSQKINHRASDPRMKSNPFFRKLVDVVQGFAKLAVGRKKENILSNIPVENRTPLKAGRLLSSKSSSYSAAASAAIDADDQPSTSKSIAAVLEFKPPSTLEVAAAQIERNRLRKACRMEECRGRSRKTSYKCHTCKKPLCKQCIKRKSRNCVFCKNCSNL</sequence>